<keyword evidence="7 9" id="KW-0472">Membrane</keyword>
<comment type="similarity">
    <text evidence="2">Belongs to the ABC-2 integral membrane protein family.</text>
</comment>
<organism evidence="11 12">
    <name type="scientific">Methylorubrum aminovorans</name>
    <dbReference type="NCBI Taxonomy" id="269069"/>
    <lineage>
        <taxon>Bacteria</taxon>
        <taxon>Pseudomonadati</taxon>
        <taxon>Pseudomonadota</taxon>
        <taxon>Alphaproteobacteria</taxon>
        <taxon>Hyphomicrobiales</taxon>
        <taxon>Methylobacteriaceae</taxon>
        <taxon>Methylorubrum</taxon>
    </lineage>
</organism>
<evidence type="ECO:0000256" key="9">
    <source>
        <dbReference type="SAM" id="Phobius"/>
    </source>
</evidence>
<keyword evidence="4" id="KW-1003">Cell membrane</keyword>
<dbReference type="InterPro" id="IPR013525">
    <property type="entry name" value="ABC2_TM"/>
</dbReference>
<protein>
    <submittedName>
        <fullName evidence="11">Inner membrane transport permease YhhJ</fullName>
    </submittedName>
</protein>
<feature type="transmembrane region" description="Helical" evidence="9">
    <location>
        <begin position="376"/>
        <end position="394"/>
    </location>
</feature>
<keyword evidence="6 9" id="KW-1133">Transmembrane helix</keyword>
<accession>A0ABQ4UA74</accession>
<dbReference type="PANTHER" id="PTHR30294:SF47">
    <property type="entry name" value="INNER MEMBRANE TRANSPORT PERMEASE YHHJ"/>
    <property type="match status" value="1"/>
</dbReference>
<feature type="domain" description="ABC transmembrane type-2" evidence="10">
    <location>
        <begin position="160"/>
        <end position="397"/>
    </location>
</feature>
<keyword evidence="3" id="KW-0813">Transport</keyword>
<name>A0ABQ4UA74_9HYPH</name>
<dbReference type="Pfam" id="PF12698">
    <property type="entry name" value="ABC2_membrane_3"/>
    <property type="match status" value="1"/>
</dbReference>
<evidence type="ECO:0000256" key="8">
    <source>
        <dbReference type="SAM" id="MobiDB-lite"/>
    </source>
</evidence>
<gene>
    <name evidence="11" type="primary">yhhJ</name>
    <name evidence="11" type="ORF">LNAOJCKE_1349</name>
</gene>
<reference evidence="11" key="1">
    <citation type="journal article" date="2021" name="Front. Microbiol.">
        <title>Comprehensive Comparative Genomics and Phenotyping of Methylobacterium Species.</title>
        <authorList>
            <person name="Alessa O."/>
            <person name="Ogura Y."/>
            <person name="Fujitani Y."/>
            <person name="Takami H."/>
            <person name="Hayashi T."/>
            <person name="Sahin N."/>
            <person name="Tani A."/>
        </authorList>
    </citation>
    <scope>NUCLEOTIDE SEQUENCE</scope>
    <source>
        <strain evidence="11">NBRC 15686</strain>
    </source>
</reference>
<sequence>MPGPARNIGPSERAGPDQSAAPAPLGFGTHAANVFRLIVKELRSIRADPVMLFLVVYAFTFAVHSVASGASTEVRNLTVGVVDEDQSDLSRQIVSALNPPLVKSVVALTPSEIDPAMDTGRLVFTIELPPRLQKDVLAGRPAEVQLGVDATAMTQAGNGSVYLQTIIAQEVARFAARSDLSDTAPVQVVTRAKFNPNLQTSWFTSVMQVINNITLLTVILTGAALIREREQGTVEHLLVMPLVPVEIMLAKVIANGLVILVGAGLSLVFVVEGWLGVPIAGSIPLFLFGGGLYALAVAALGILLGTIASSMGQFGLLVIPILLLMQLLSGSSTPMESMPYWLQILVQIVSPTPHFVALAQAVLYRGAGLSVVWPQLLALAALGSIYFVFALARFRRVIFGV</sequence>
<feature type="region of interest" description="Disordered" evidence="8">
    <location>
        <begin position="1"/>
        <end position="23"/>
    </location>
</feature>
<evidence type="ECO:0000256" key="5">
    <source>
        <dbReference type="ARBA" id="ARBA00022692"/>
    </source>
</evidence>
<evidence type="ECO:0000259" key="10">
    <source>
        <dbReference type="PROSITE" id="PS51012"/>
    </source>
</evidence>
<dbReference type="PROSITE" id="PS51012">
    <property type="entry name" value="ABC_TM2"/>
    <property type="match status" value="1"/>
</dbReference>
<dbReference type="Gene3D" id="3.40.1710.10">
    <property type="entry name" value="abc type-2 transporter like domain"/>
    <property type="match status" value="1"/>
</dbReference>
<evidence type="ECO:0000256" key="7">
    <source>
        <dbReference type="ARBA" id="ARBA00023136"/>
    </source>
</evidence>
<dbReference type="Proteomes" id="UP001055039">
    <property type="component" value="Unassembled WGS sequence"/>
</dbReference>
<comment type="subcellular location">
    <subcellularLocation>
        <location evidence="1">Cell membrane</location>
        <topology evidence="1">Multi-pass membrane protein</topology>
    </subcellularLocation>
</comment>
<dbReference type="EMBL" id="BPRC01000003">
    <property type="protein sequence ID" value="GJE64149.1"/>
    <property type="molecule type" value="Genomic_DNA"/>
</dbReference>
<comment type="caution">
    <text evidence="11">The sequence shown here is derived from an EMBL/GenBank/DDBJ whole genome shotgun (WGS) entry which is preliminary data.</text>
</comment>
<feature type="transmembrane region" description="Helical" evidence="9">
    <location>
        <begin position="247"/>
        <end position="271"/>
    </location>
</feature>
<dbReference type="InterPro" id="IPR051449">
    <property type="entry name" value="ABC-2_transporter_component"/>
</dbReference>
<feature type="transmembrane region" description="Helical" evidence="9">
    <location>
        <begin position="311"/>
        <end position="328"/>
    </location>
</feature>
<dbReference type="PANTHER" id="PTHR30294">
    <property type="entry name" value="MEMBRANE COMPONENT OF ABC TRANSPORTER YHHJ-RELATED"/>
    <property type="match status" value="1"/>
</dbReference>
<feature type="transmembrane region" description="Helical" evidence="9">
    <location>
        <begin position="202"/>
        <end position="226"/>
    </location>
</feature>
<proteinExistence type="inferred from homology"/>
<evidence type="ECO:0000256" key="1">
    <source>
        <dbReference type="ARBA" id="ARBA00004651"/>
    </source>
</evidence>
<keyword evidence="5 9" id="KW-0812">Transmembrane</keyword>
<evidence type="ECO:0000313" key="11">
    <source>
        <dbReference type="EMBL" id="GJE64149.1"/>
    </source>
</evidence>
<evidence type="ECO:0000256" key="4">
    <source>
        <dbReference type="ARBA" id="ARBA00022475"/>
    </source>
</evidence>
<evidence type="ECO:0000256" key="6">
    <source>
        <dbReference type="ARBA" id="ARBA00022989"/>
    </source>
</evidence>
<evidence type="ECO:0000313" key="12">
    <source>
        <dbReference type="Proteomes" id="UP001055039"/>
    </source>
</evidence>
<feature type="transmembrane region" description="Helical" evidence="9">
    <location>
        <begin position="283"/>
        <end position="304"/>
    </location>
</feature>
<dbReference type="RefSeq" id="WP_238223412.1">
    <property type="nucleotide sequence ID" value="NZ_BAAADH010000106.1"/>
</dbReference>
<keyword evidence="12" id="KW-1185">Reference proteome</keyword>
<dbReference type="InterPro" id="IPR047817">
    <property type="entry name" value="ABC2_TM_bact-type"/>
</dbReference>
<evidence type="ECO:0000256" key="3">
    <source>
        <dbReference type="ARBA" id="ARBA00022448"/>
    </source>
</evidence>
<reference evidence="11" key="2">
    <citation type="submission" date="2021-08" db="EMBL/GenBank/DDBJ databases">
        <authorList>
            <person name="Tani A."/>
            <person name="Ola A."/>
            <person name="Ogura Y."/>
            <person name="Katsura K."/>
            <person name="Hayashi T."/>
        </authorList>
    </citation>
    <scope>NUCLEOTIDE SEQUENCE</scope>
    <source>
        <strain evidence="11">NBRC 15686</strain>
    </source>
</reference>
<evidence type="ECO:0000256" key="2">
    <source>
        <dbReference type="ARBA" id="ARBA00007783"/>
    </source>
</evidence>